<dbReference type="GO" id="GO:0032259">
    <property type="term" value="P:methylation"/>
    <property type="evidence" value="ECO:0007669"/>
    <property type="project" value="UniProtKB-KW"/>
</dbReference>
<sequence length="275" mass="30746">MLPLNQILLGDAIEQLRTLPDNSIGCCLTSPIYFQKCNYEHEGQYGHEQTIAEYLDRVGLVFAEVYRVLEVGAVCWIVIDDTMNNCSPVRGKHQRRKAGEYSHRRPRQSGYLEKETLGIPFKLVDRLRQMGWIHRNTLIWDKGTSGAIANSDTSANHHEYILQFGKWKNRSRPYLKCKPIKSSVLRFSPTSNPAHPCPYPLELALTLIDHSLGDAVLDPFIGSGTTALAAAQLGRSFVGIELNPEYRQIALDRLQAVSTPLAVATGTCSTPSMHL</sequence>
<dbReference type="InterPro" id="IPR002941">
    <property type="entry name" value="DNA_methylase_N4/N6"/>
</dbReference>
<accession>A0A1Z4JF61</accession>
<dbReference type="REBASE" id="207619">
    <property type="entry name" value="M.Lbo2135ORF21160P"/>
</dbReference>
<comment type="similarity">
    <text evidence="3">Belongs to the N(4)/N(6)-methyltransferase family.</text>
</comment>
<protein>
    <recommendedName>
        <fullName evidence="3">Methyltransferase</fullName>
        <ecNumber evidence="3">2.1.1.-</ecNumber>
    </recommendedName>
</protein>
<dbReference type="GO" id="GO:0008170">
    <property type="term" value="F:N-methyltransferase activity"/>
    <property type="evidence" value="ECO:0007669"/>
    <property type="project" value="InterPro"/>
</dbReference>
<dbReference type="InterPro" id="IPR001091">
    <property type="entry name" value="RM_Methyltransferase"/>
</dbReference>
<evidence type="ECO:0000259" key="4">
    <source>
        <dbReference type="Pfam" id="PF01555"/>
    </source>
</evidence>
<dbReference type="AlphaFoldDB" id="A0A1Z4JF61"/>
<evidence type="ECO:0000313" key="5">
    <source>
        <dbReference type="EMBL" id="BAY55293.1"/>
    </source>
</evidence>
<reference evidence="5 6" key="1">
    <citation type="submission" date="2017-06" db="EMBL/GenBank/DDBJ databases">
        <title>Genome sequencing of cyanobaciteial culture collection at National Institute for Environmental Studies (NIES).</title>
        <authorList>
            <person name="Hirose Y."/>
            <person name="Shimura Y."/>
            <person name="Fujisawa T."/>
            <person name="Nakamura Y."/>
            <person name="Kawachi M."/>
        </authorList>
    </citation>
    <scope>NUCLEOTIDE SEQUENCE [LARGE SCALE GENOMIC DNA]</scope>
    <source>
        <strain evidence="5 6">NIES-2135</strain>
    </source>
</reference>
<dbReference type="InterPro" id="IPR029063">
    <property type="entry name" value="SAM-dependent_MTases_sf"/>
</dbReference>
<dbReference type="Proteomes" id="UP000217895">
    <property type="component" value="Chromosome"/>
</dbReference>
<name>A0A1Z4JF61_LEPBY</name>
<organism evidence="5 6">
    <name type="scientific">Leptolyngbya boryana NIES-2135</name>
    <dbReference type="NCBI Taxonomy" id="1973484"/>
    <lineage>
        <taxon>Bacteria</taxon>
        <taxon>Bacillati</taxon>
        <taxon>Cyanobacteriota</taxon>
        <taxon>Cyanophyceae</taxon>
        <taxon>Leptolyngbyales</taxon>
        <taxon>Leptolyngbyaceae</taxon>
        <taxon>Leptolyngbya group</taxon>
        <taxon>Leptolyngbya</taxon>
    </lineage>
</organism>
<dbReference type="Pfam" id="PF01555">
    <property type="entry name" value="N6_N4_Mtase"/>
    <property type="match status" value="1"/>
</dbReference>
<dbReference type="PRINTS" id="PR00508">
    <property type="entry name" value="S21N4MTFRASE"/>
</dbReference>
<dbReference type="GO" id="GO:0003677">
    <property type="term" value="F:DNA binding"/>
    <property type="evidence" value="ECO:0007669"/>
    <property type="project" value="InterPro"/>
</dbReference>
<evidence type="ECO:0000256" key="3">
    <source>
        <dbReference type="RuleBase" id="RU362026"/>
    </source>
</evidence>
<feature type="domain" description="DNA methylase N-4/N-6" evidence="4">
    <location>
        <begin position="26"/>
        <end position="250"/>
    </location>
</feature>
<dbReference type="SUPFAM" id="SSF53335">
    <property type="entry name" value="S-adenosyl-L-methionine-dependent methyltransferases"/>
    <property type="match status" value="1"/>
</dbReference>
<proteinExistence type="inferred from homology"/>
<gene>
    <name evidence="5" type="ORF">NIES2135_21160</name>
</gene>
<dbReference type="EC" id="2.1.1.-" evidence="3"/>
<keyword evidence="2 5" id="KW-0808">Transferase</keyword>
<dbReference type="EMBL" id="AP018203">
    <property type="protein sequence ID" value="BAY55293.1"/>
    <property type="molecule type" value="Genomic_DNA"/>
</dbReference>
<evidence type="ECO:0000256" key="1">
    <source>
        <dbReference type="ARBA" id="ARBA00022603"/>
    </source>
</evidence>
<dbReference type="Gene3D" id="3.40.50.150">
    <property type="entry name" value="Vaccinia Virus protein VP39"/>
    <property type="match status" value="1"/>
</dbReference>
<evidence type="ECO:0000256" key="2">
    <source>
        <dbReference type="ARBA" id="ARBA00022679"/>
    </source>
</evidence>
<keyword evidence="6" id="KW-1185">Reference proteome</keyword>
<evidence type="ECO:0000313" key="6">
    <source>
        <dbReference type="Proteomes" id="UP000217895"/>
    </source>
</evidence>
<keyword evidence="1 5" id="KW-0489">Methyltransferase</keyword>